<gene>
    <name evidence="3" type="ORF">VBRA1451_LOCUS15133</name>
</gene>
<dbReference type="Pfam" id="PF14956">
    <property type="entry name" value="DUF4505"/>
    <property type="match status" value="1"/>
</dbReference>
<name>A0A7S1K122_9ALVE</name>
<dbReference type="EMBL" id="HBGB01025998">
    <property type="protein sequence ID" value="CAD9060063.1"/>
    <property type="molecule type" value="Transcribed_RNA"/>
</dbReference>
<protein>
    <submittedName>
        <fullName evidence="3">Uncharacterized protein</fullName>
    </submittedName>
</protein>
<accession>A0A7S1K122</accession>
<organism evidence="3">
    <name type="scientific">Vitrella brassicaformis</name>
    <dbReference type="NCBI Taxonomy" id="1169539"/>
    <lineage>
        <taxon>Eukaryota</taxon>
        <taxon>Sar</taxon>
        <taxon>Alveolata</taxon>
        <taxon>Colpodellida</taxon>
        <taxon>Vitrellaceae</taxon>
        <taxon>Vitrella</taxon>
    </lineage>
</organism>
<evidence type="ECO:0000256" key="2">
    <source>
        <dbReference type="SAM" id="MobiDB-lite"/>
    </source>
</evidence>
<dbReference type="InterPro" id="IPR028108">
    <property type="entry name" value="DUF4505"/>
</dbReference>
<proteinExistence type="inferred from homology"/>
<reference evidence="3" key="1">
    <citation type="submission" date="2021-01" db="EMBL/GenBank/DDBJ databases">
        <authorList>
            <person name="Corre E."/>
            <person name="Pelletier E."/>
            <person name="Niang G."/>
            <person name="Scheremetjew M."/>
            <person name="Finn R."/>
            <person name="Kale V."/>
            <person name="Holt S."/>
            <person name="Cochrane G."/>
            <person name="Meng A."/>
            <person name="Brown T."/>
            <person name="Cohen L."/>
        </authorList>
    </citation>
    <scope>NUCLEOTIDE SEQUENCE</scope>
    <source>
        <strain evidence="3">CCMP3346</strain>
    </source>
</reference>
<feature type="region of interest" description="Disordered" evidence="2">
    <location>
        <begin position="155"/>
        <end position="178"/>
    </location>
</feature>
<dbReference type="PANTHER" id="PTHR31449">
    <property type="entry name" value="UPF0598 PROTEIN C8ORF82"/>
    <property type="match status" value="1"/>
</dbReference>
<feature type="compositionally biased region" description="Low complexity" evidence="2">
    <location>
        <begin position="155"/>
        <end position="169"/>
    </location>
</feature>
<sequence length="241" mass="26998">MFPPVVKALRTRLVPCFPKMPCRSSSSAAADPPPREYFYVVGHQGHLFLEDTEPKNIATSLKDGKFLDFFWRQLRENTSRPDLAERYPWVSPCGRELNWVRAEEAPIVFHSLCEGGDAPFLTYAGSLRVPFHPEQLVSSRGRFFHPSFFRPRSARRAAQASPADSSAEAPIREEPTLPSTVKTPADYLKVGLLSTHVAVALADRIQPKESVPSAASHLEHGGRPYHLVFEHRGVLYPIVDL</sequence>
<dbReference type="AlphaFoldDB" id="A0A7S1K122"/>
<dbReference type="PANTHER" id="PTHR31449:SF3">
    <property type="entry name" value="UPF0598 PROTEIN C8ORF82"/>
    <property type="match status" value="1"/>
</dbReference>
<comment type="similarity">
    <text evidence="1">Belongs to the UPF0598 family.</text>
</comment>
<evidence type="ECO:0000313" key="3">
    <source>
        <dbReference type="EMBL" id="CAD9060063.1"/>
    </source>
</evidence>
<evidence type="ECO:0000256" key="1">
    <source>
        <dbReference type="ARBA" id="ARBA00006322"/>
    </source>
</evidence>